<reference evidence="6 7" key="1">
    <citation type="submission" date="2017-04" db="EMBL/GenBank/DDBJ databases">
        <title>Whole genome sequence of Bdellovibrio bacteriovorus strain SSB218315.</title>
        <authorList>
            <person name="Oyedara O."/>
            <person name="Rodriguez-Perez M.A."/>
        </authorList>
    </citation>
    <scope>NUCLEOTIDE SEQUENCE [LARGE SCALE GENOMIC DNA]</scope>
    <source>
        <strain evidence="6 7">SSB218315</strain>
    </source>
</reference>
<evidence type="ECO:0000313" key="6">
    <source>
        <dbReference type="EMBL" id="ASD63924.1"/>
    </source>
</evidence>
<keyword evidence="4" id="KW-0804">Transcription</keyword>
<keyword evidence="2" id="KW-0805">Transcription regulation</keyword>
<accession>A0A1Z3N8Y0</accession>
<dbReference type="InterPro" id="IPR036390">
    <property type="entry name" value="WH_DNA-bd_sf"/>
</dbReference>
<dbReference type="InterPro" id="IPR005119">
    <property type="entry name" value="LysR_subst-bd"/>
</dbReference>
<dbReference type="PANTHER" id="PTHR30419">
    <property type="entry name" value="HTH-TYPE TRANSCRIPTIONAL REGULATOR YBHD"/>
    <property type="match status" value="1"/>
</dbReference>
<gene>
    <name evidence="6" type="ORF">B9G79_10265</name>
</gene>
<evidence type="ECO:0000256" key="2">
    <source>
        <dbReference type="ARBA" id="ARBA00023015"/>
    </source>
</evidence>
<dbReference type="Pfam" id="PF03466">
    <property type="entry name" value="LysR_substrate"/>
    <property type="match status" value="1"/>
</dbReference>
<name>A0A1Z3N8Y0_BDEBC</name>
<organism evidence="6 7">
    <name type="scientific">Bdellovibrio bacteriovorus</name>
    <dbReference type="NCBI Taxonomy" id="959"/>
    <lineage>
        <taxon>Bacteria</taxon>
        <taxon>Pseudomonadati</taxon>
        <taxon>Bdellovibrionota</taxon>
        <taxon>Bdellovibrionia</taxon>
        <taxon>Bdellovibrionales</taxon>
        <taxon>Pseudobdellovibrionaceae</taxon>
        <taxon>Bdellovibrio</taxon>
    </lineage>
</organism>
<evidence type="ECO:0000256" key="3">
    <source>
        <dbReference type="ARBA" id="ARBA00023125"/>
    </source>
</evidence>
<dbReference type="OrthoDB" id="646694at2"/>
<proteinExistence type="inferred from homology"/>
<dbReference type="InterPro" id="IPR050950">
    <property type="entry name" value="HTH-type_LysR_regulators"/>
</dbReference>
<dbReference type="Gene3D" id="3.40.190.10">
    <property type="entry name" value="Periplasmic binding protein-like II"/>
    <property type="match status" value="3"/>
</dbReference>
<evidence type="ECO:0000256" key="1">
    <source>
        <dbReference type="ARBA" id="ARBA00009437"/>
    </source>
</evidence>
<dbReference type="RefSeq" id="WP_088565426.1">
    <property type="nucleotide sequence ID" value="NZ_CP020946.1"/>
</dbReference>
<evidence type="ECO:0000259" key="5">
    <source>
        <dbReference type="PROSITE" id="PS50931"/>
    </source>
</evidence>
<dbReference type="Proteomes" id="UP000197003">
    <property type="component" value="Chromosome"/>
</dbReference>
<dbReference type="Gene3D" id="1.10.10.10">
    <property type="entry name" value="Winged helix-like DNA-binding domain superfamily/Winged helix DNA-binding domain"/>
    <property type="match status" value="1"/>
</dbReference>
<dbReference type="GO" id="GO:0005829">
    <property type="term" value="C:cytosol"/>
    <property type="evidence" value="ECO:0007669"/>
    <property type="project" value="TreeGrafter"/>
</dbReference>
<dbReference type="FunFam" id="1.10.10.10:FF:000001">
    <property type="entry name" value="LysR family transcriptional regulator"/>
    <property type="match status" value="1"/>
</dbReference>
<keyword evidence="3" id="KW-0238">DNA-binding</keyword>
<dbReference type="SUPFAM" id="SSF46785">
    <property type="entry name" value="Winged helix' DNA-binding domain"/>
    <property type="match status" value="1"/>
</dbReference>
<dbReference type="EMBL" id="CP020946">
    <property type="protein sequence ID" value="ASD63924.1"/>
    <property type="molecule type" value="Genomic_DNA"/>
</dbReference>
<dbReference type="AlphaFoldDB" id="A0A1Z3N8Y0"/>
<evidence type="ECO:0000313" key="7">
    <source>
        <dbReference type="Proteomes" id="UP000197003"/>
    </source>
</evidence>
<dbReference type="InterPro" id="IPR036388">
    <property type="entry name" value="WH-like_DNA-bd_sf"/>
</dbReference>
<dbReference type="CDD" id="cd05466">
    <property type="entry name" value="PBP2_LTTR_substrate"/>
    <property type="match status" value="1"/>
</dbReference>
<dbReference type="InterPro" id="IPR000847">
    <property type="entry name" value="LysR_HTH_N"/>
</dbReference>
<dbReference type="GO" id="GO:0003700">
    <property type="term" value="F:DNA-binding transcription factor activity"/>
    <property type="evidence" value="ECO:0007669"/>
    <property type="project" value="InterPro"/>
</dbReference>
<dbReference type="GO" id="GO:0003677">
    <property type="term" value="F:DNA binding"/>
    <property type="evidence" value="ECO:0007669"/>
    <property type="project" value="UniProtKB-KW"/>
</dbReference>
<dbReference type="PROSITE" id="PS50931">
    <property type="entry name" value="HTH_LYSR"/>
    <property type="match status" value="1"/>
</dbReference>
<sequence>MKYKIRDIENFVHTSTCTTIIQAAQKLEISQPALSESLKRLESDLGTVLFYRSRSGIQLTPSGRVFLGKAQRALQSLQELDFDADHERVFAGRTVTIGCHMTVAQYSIPRAVTYLKEKAPDYKIELRHDLSRSVQMEIQKGNIDIGVVINPAEVPDLVIHKMAQDTVGVWSAKNEAHDTIICNLNLFQTQSILKKWKDRPEKVISTDSLELICKMVHERIGYGIIPGRAVEMSGLSLKSLPQLPSFKDQISLVYRPEFGKIPAEKLVIEALKHSILGL</sequence>
<dbReference type="PANTHER" id="PTHR30419:SF30">
    <property type="entry name" value="LYSR FAMILY TRANSCRIPTIONAL REGULATOR"/>
    <property type="match status" value="1"/>
</dbReference>
<dbReference type="SUPFAM" id="SSF53850">
    <property type="entry name" value="Periplasmic binding protein-like II"/>
    <property type="match status" value="1"/>
</dbReference>
<dbReference type="Pfam" id="PF00126">
    <property type="entry name" value="HTH_1"/>
    <property type="match status" value="1"/>
</dbReference>
<comment type="similarity">
    <text evidence="1">Belongs to the LysR transcriptional regulatory family.</text>
</comment>
<feature type="domain" description="HTH lysR-type" evidence="5">
    <location>
        <begin position="1"/>
        <end position="60"/>
    </location>
</feature>
<protein>
    <recommendedName>
        <fullName evidence="5">HTH lysR-type domain-containing protein</fullName>
    </recommendedName>
</protein>
<evidence type="ECO:0000256" key="4">
    <source>
        <dbReference type="ARBA" id="ARBA00023163"/>
    </source>
</evidence>
<dbReference type="PRINTS" id="PR00039">
    <property type="entry name" value="HTHLYSR"/>
</dbReference>